<feature type="region of interest" description="Disordered" evidence="1">
    <location>
        <begin position="18"/>
        <end position="55"/>
    </location>
</feature>
<organism evidence="2">
    <name type="scientific">uncultured Pseudonocardia sp</name>
    <dbReference type="NCBI Taxonomy" id="211455"/>
    <lineage>
        <taxon>Bacteria</taxon>
        <taxon>Bacillati</taxon>
        <taxon>Actinomycetota</taxon>
        <taxon>Actinomycetes</taxon>
        <taxon>Pseudonocardiales</taxon>
        <taxon>Pseudonocardiaceae</taxon>
        <taxon>Pseudonocardia</taxon>
        <taxon>environmental samples</taxon>
    </lineage>
</organism>
<accession>A0A6J4N5G7</accession>
<feature type="non-terminal residue" evidence="2">
    <location>
        <position position="55"/>
    </location>
</feature>
<protein>
    <submittedName>
        <fullName evidence="2">Uncharacterized protein</fullName>
    </submittedName>
</protein>
<evidence type="ECO:0000313" key="2">
    <source>
        <dbReference type="EMBL" id="CAA9378672.1"/>
    </source>
</evidence>
<feature type="non-terminal residue" evidence="2">
    <location>
        <position position="1"/>
    </location>
</feature>
<dbReference type="AlphaFoldDB" id="A0A6J4N5G7"/>
<feature type="compositionally biased region" description="Pro residues" evidence="1">
    <location>
        <begin position="42"/>
        <end position="55"/>
    </location>
</feature>
<reference evidence="2" key="1">
    <citation type="submission" date="2020-02" db="EMBL/GenBank/DDBJ databases">
        <authorList>
            <person name="Meier V. D."/>
        </authorList>
    </citation>
    <scope>NUCLEOTIDE SEQUENCE</scope>
    <source>
        <strain evidence="2">AVDCRST_MAG66</strain>
    </source>
</reference>
<gene>
    <name evidence="2" type="ORF">AVDCRST_MAG66-149</name>
</gene>
<evidence type="ECO:0000256" key="1">
    <source>
        <dbReference type="SAM" id="MobiDB-lite"/>
    </source>
</evidence>
<sequence>GRAHAGVLERFRRSMRCTGCEHHPTRPAPPRRLDPLRLQPAPVQPATPGPPHRSV</sequence>
<name>A0A6J4N5G7_9PSEU</name>
<dbReference type="EMBL" id="CADCUS010000019">
    <property type="protein sequence ID" value="CAA9378672.1"/>
    <property type="molecule type" value="Genomic_DNA"/>
</dbReference>
<proteinExistence type="predicted"/>